<dbReference type="SUPFAM" id="SSF48317">
    <property type="entry name" value="Acid phosphatase/Vanadium-dependent haloperoxidase"/>
    <property type="match status" value="1"/>
</dbReference>
<comment type="caution">
    <text evidence="3">The sequence shown here is derived from an EMBL/GenBank/DDBJ whole genome shotgun (WGS) entry which is preliminary data.</text>
</comment>
<reference evidence="3 4" key="1">
    <citation type="submission" date="2016-09" db="EMBL/GenBank/DDBJ databases">
        <title>Complete genome of Desulfosporosinus sp. OL.</title>
        <authorList>
            <person name="Mardanov A."/>
            <person name="Beletsky A."/>
            <person name="Panova A."/>
            <person name="Karnachuk O."/>
            <person name="Ravin N."/>
        </authorList>
    </citation>
    <scope>NUCLEOTIDE SEQUENCE [LARGE SCALE GENOMIC DNA]</scope>
    <source>
        <strain evidence="3 4">OL</strain>
    </source>
</reference>
<feature type="transmembrane region" description="Helical" evidence="1">
    <location>
        <begin position="75"/>
        <end position="97"/>
    </location>
</feature>
<accession>A0A1Q8QM75</accession>
<evidence type="ECO:0000313" key="3">
    <source>
        <dbReference type="EMBL" id="OLN28440.1"/>
    </source>
</evidence>
<keyword evidence="4" id="KW-1185">Reference proteome</keyword>
<dbReference type="RefSeq" id="WP_075366483.1">
    <property type="nucleotide sequence ID" value="NZ_MLBF01000043.1"/>
</dbReference>
<dbReference type="Proteomes" id="UP000186102">
    <property type="component" value="Unassembled WGS sequence"/>
</dbReference>
<dbReference type="InterPro" id="IPR000326">
    <property type="entry name" value="PAP2/HPO"/>
</dbReference>
<keyword evidence="1" id="KW-0812">Transmembrane</keyword>
<organism evidence="3 4">
    <name type="scientific">Desulfosporosinus metallidurans</name>
    <dbReference type="NCBI Taxonomy" id="1888891"/>
    <lineage>
        <taxon>Bacteria</taxon>
        <taxon>Bacillati</taxon>
        <taxon>Bacillota</taxon>
        <taxon>Clostridia</taxon>
        <taxon>Eubacteriales</taxon>
        <taxon>Desulfitobacteriaceae</taxon>
        <taxon>Desulfosporosinus</taxon>
    </lineage>
</organism>
<dbReference type="AlphaFoldDB" id="A0A1Q8QM75"/>
<dbReference type="EMBL" id="MLBF01000043">
    <property type="protein sequence ID" value="OLN28440.1"/>
    <property type="molecule type" value="Genomic_DNA"/>
</dbReference>
<feature type="domain" description="Phosphatidic acid phosphatase type 2/haloperoxidase" evidence="2">
    <location>
        <begin position="80"/>
        <end position="194"/>
    </location>
</feature>
<keyword evidence="1" id="KW-0472">Membrane</keyword>
<proteinExistence type="predicted"/>
<evidence type="ECO:0000313" key="4">
    <source>
        <dbReference type="Proteomes" id="UP000186102"/>
    </source>
</evidence>
<feature type="transmembrane region" description="Helical" evidence="1">
    <location>
        <begin position="7"/>
        <end position="26"/>
    </location>
</feature>
<sequence>MPLRTFLLKGSWMLLIPLINSIYLLLNHSNEHVHMLVTVFDKSIPFKQLFVVPYISWFGLIFIALIWFMYQDFKLYIFSIISIILGLLISFIIFFLFQTTVPRPEILGDDISSQLTRFIYTLDNPFNAFPSIHVLTSYIIFLGCQQTKGHFPKISLVIQGETILVILATLFLKQHTLLDVLGGLILGGSLFKIVDWFEGAFYYNK</sequence>
<dbReference type="InterPro" id="IPR036938">
    <property type="entry name" value="PAP2/HPO_sf"/>
</dbReference>
<dbReference type="GO" id="GO:0016020">
    <property type="term" value="C:membrane"/>
    <property type="evidence" value="ECO:0007669"/>
    <property type="project" value="UniProtKB-SubCell"/>
</dbReference>
<dbReference type="STRING" id="1888891.DSOL_4089"/>
<gene>
    <name evidence="3" type="ORF">DSOL_4089</name>
</gene>
<keyword evidence="1" id="KW-1133">Transmembrane helix</keyword>
<feature type="transmembrane region" description="Helical" evidence="1">
    <location>
        <begin position="46"/>
        <end position="68"/>
    </location>
</feature>
<evidence type="ECO:0000259" key="2">
    <source>
        <dbReference type="Pfam" id="PF01569"/>
    </source>
</evidence>
<protein>
    <submittedName>
        <fullName evidence="3">PAP2 family protein</fullName>
    </submittedName>
</protein>
<name>A0A1Q8QM75_9FIRM</name>
<dbReference type="OrthoDB" id="9790723at2"/>
<evidence type="ECO:0000256" key="1">
    <source>
        <dbReference type="SAM" id="Phobius"/>
    </source>
</evidence>
<dbReference type="Pfam" id="PF01569">
    <property type="entry name" value="PAP2"/>
    <property type="match status" value="1"/>
</dbReference>